<proteinExistence type="predicted"/>
<comment type="caution">
    <text evidence="2">The sequence shown here is derived from an EMBL/GenBank/DDBJ whole genome shotgun (WGS) entry which is preliminary data.</text>
</comment>
<accession>A0AA36DL42</accession>
<keyword evidence="1" id="KW-0732">Signal</keyword>
<reference evidence="2" key="1">
    <citation type="submission" date="2023-07" db="EMBL/GenBank/DDBJ databases">
        <authorList>
            <consortium name="CYATHOMIX"/>
        </authorList>
    </citation>
    <scope>NUCLEOTIDE SEQUENCE</scope>
    <source>
        <strain evidence="2">N/A</strain>
    </source>
</reference>
<feature type="chain" id="PRO_5041359424" evidence="1">
    <location>
        <begin position="22"/>
        <end position="80"/>
    </location>
</feature>
<name>A0AA36DL42_CYLNA</name>
<evidence type="ECO:0000313" key="3">
    <source>
        <dbReference type="Proteomes" id="UP001176961"/>
    </source>
</evidence>
<dbReference type="EMBL" id="CATQJL010000001">
    <property type="protein sequence ID" value="CAJ0588539.1"/>
    <property type="molecule type" value="Genomic_DNA"/>
</dbReference>
<dbReference type="Proteomes" id="UP001176961">
    <property type="component" value="Unassembled WGS sequence"/>
</dbReference>
<protein>
    <submittedName>
        <fullName evidence="2">Uncharacterized protein</fullName>
    </submittedName>
</protein>
<keyword evidence="3" id="KW-1185">Reference proteome</keyword>
<evidence type="ECO:0000256" key="1">
    <source>
        <dbReference type="SAM" id="SignalP"/>
    </source>
</evidence>
<sequence>MISQILLAVFCVTAMLCIVDAQWGYGGYPGGYGGYHGGYGGGYGYRPMFRRPWGGYGGYGGYRGGYGGYGGYPYGGYGYG</sequence>
<feature type="signal peptide" evidence="1">
    <location>
        <begin position="1"/>
        <end position="21"/>
    </location>
</feature>
<evidence type="ECO:0000313" key="2">
    <source>
        <dbReference type="EMBL" id="CAJ0588539.1"/>
    </source>
</evidence>
<organism evidence="2 3">
    <name type="scientific">Cylicocyclus nassatus</name>
    <name type="common">Nematode worm</name>
    <dbReference type="NCBI Taxonomy" id="53992"/>
    <lineage>
        <taxon>Eukaryota</taxon>
        <taxon>Metazoa</taxon>
        <taxon>Ecdysozoa</taxon>
        <taxon>Nematoda</taxon>
        <taxon>Chromadorea</taxon>
        <taxon>Rhabditida</taxon>
        <taxon>Rhabditina</taxon>
        <taxon>Rhabditomorpha</taxon>
        <taxon>Strongyloidea</taxon>
        <taxon>Strongylidae</taxon>
        <taxon>Cylicocyclus</taxon>
    </lineage>
</organism>
<gene>
    <name evidence="2" type="ORF">CYNAS_LOCUS522</name>
</gene>
<dbReference type="AlphaFoldDB" id="A0AA36DL42"/>